<dbReference type="NCBIfam" id="NF033634">
    <property type="entry name" value="SLATT_1"/>
    <property type="match status" value="1"/>
</dbReference>
<dbReference type="Proteomes" id="UP000247780">
    <property type="component" value="Unassembled WGS sequence"/>
</dbReference>
<name>A0ABX5M4K9_9PROT</name>
<evidence type="ECO:0000313" key="3">
    <source>
        <dbReference type="EMBL" id="PXV73199.1"/>
    </source>
</evidence>
<feature type="transmembrane region" description="Helical" evidence="2">
    <location>
        <begin position="82"/>
        <end position="105"/>
    </location>
</feature>
<sequence length="189" mass="21999">MLRKPKDHEQMRVEMGRLIEVLELPELNKQFLRARWLEQVIWMDERAWNSILWHNILRLTTIIGGVIVPALVSLNVGDGAAAAIKTLTFIVSLVVALSAAVEEFFHYGERWRHYRRTVEALKSEGWQFFQLSGPYVGQTHVQVYPAFAARVEELSREEVETYMTQVVEEKKEKNEDIHHETEQQADRVG</sequence>
<protein>
    <submittedName>
        <fullName evidence="3">Uncharacterized protein DUF4231</fullName>
    </submittedName>
</protein>
<dbReference type="EMBL" id="QICQ01000059">
    <property type="protein sequence ID" value="PXV73199.1"/>
    <property type="molecule type" value="Genomic_DNA"/>
</dbReference>
<keyword evidence="2" id="KW-1133">Transmembrane helix</keyword>
<feature type="transmembrane region" description="Helical" evidence="2">
    <location>
        <begin position="56"/>
        <end position="76"/>
    </location>
</feature>
<gene>
    <name evidence="3" type="ORF">C8R14_1593</name>
</gene>
<keyword evidence="4" id="KW-1185">Reference proteome</keyword>
<dbReference type="InterPro" id="IPR025325">
    <property type="entry name" value="DUF4231"/>
</dbReference>
<proteinExistence type="predicted"/>
<evidence type="ECO:0000256" key="2">
    <source>
        <dbReference type="SAM" id="Phobius"/>
    </source>
</evidence>
<evidence type="ECO:0000256" key="1">
    <source>
        <dbReference type="SAM" id="MobiDB-lite"/>
    </source>
</evidence>
<dbReference type="RefSeq" id="WP_011634886.1">
    <property type="nucleotide sequence ID" value="NZ_QICQ01000059.1"/>
</dbReference>
<keyword evidence="2" id="KW-0472">Membrane</keyword>
<reference evidence="3 4" key="1">
    <citation type="submission" date="2018-04" db="EMBL/GenBank/DDBJ databases">
        <title>Active sludge and wastewater microbial communities from Klosterneuburg, Austria.</title>
        <authorList>
            <person name="Wagner M."/>
        </authorList>
    </citation>
    <scope>NUCLEOTIDE SEQUENCE [LARGE SCALE GENOMIC DNA]</scope>
    <source>
        <strain evidence="3 4">Nm 57</strain>
    </source>
</reference>
<organism evidence="3 4">
    <name type="scientific">Nitrosomonas eutropha</name>
    <dbReference type="NCBI Taxonomy" id="916"/>
    <lineage>
        <taxon>Bacteria</taxon>
        <taxon>Pseudomonadati</taxon>
        <taxon>Pseudomonadota</taxon>
        <taxon>Betaproteobacteria</taxon>
        <taxon>Nitrosomonadales</taxon>
        <taxon>Nitrosomonadaceae</taxon>
        <taxon>Nitrosomonas</taxon>
    </lineage>
</organism>
<keyword evidence="2" id="KW-0812">Transmembrane</keyword>
<dbReference type="Pfam" id="PF14015">
    <property type="entry name" value="DUF4231"/>
    <property type="match status" value="1"/>
</dbReference>
<evidence type="ECO:0000313" key="4">
    <source>
        <dbReference type="Proteomes" id="UP000247780"/>
    </source>
</evidence>
<comment type="caution">
    <text evidence="3">The sequence shown here is derived from an EMBL/GenBank/DDBJ whole genome shotgun (WGS) entry which is preliminary data.</text>
</comment>
<feature type="region of interest" description="Disordered" evidence="1">
    <location>
        <begin position="170"/>
        <end position="189"/>
    </location>
</feature>
<accession>A0ABX5M4K9</accession>